<evidence type="ECO:0000313" key="2">
    <source>
        <dbReference type="EMBL" id="GLV59100.1"/>
    </source>
</evidence>
<name>A0ABQ6FXU8_9CHLR</name>
<comment type="caution">
    <text evidence="2">The sequence shown here is derived from an EMBL/GenBank/DDBJ whole genome shotgun (WGS) entry which is preliminary data.</text>
</comment>
<organism evidence="2 3">
    <name type="scientific">Dictyobacter halimunensis</name>
    <dbReference type="NCBI Taxonomy" id="3026934"/>
    <lineage>
        <taxon>Bacteria</taxon>
        <taxon>Bacillati</taxon>
        <taxon>Chloroflexota</taxon>
        <taxon>Ktedonobacteria</taxon>
        <taxon>Ktedonobacterales</taxon>
        <taxon>Dictyobacteraceae</taxon>
        <taxon>Dictyobacter</taxon>
    </lineage>
</organism>
<protein>
    <submittedName>
        <fullName evidence="2">Uncharacterized protein</fullName>
    </submittedName>
</protein>
<reference evidence="2 3" key="1">
    <citation type="submission" date="2023-02" db="EMBL/GenBank/DDBJ databases">
        <title>Dictyobacter halimunensis sp. nov., a new member of the class Ktedonobacteria from forest soil in a geothermal area.</title>
        <authorList>
            <person name="Rachmania M.K."/>
            <person name="Ningsih F."/>
            <person name="Sakai Y."/>
            <person name="Yabe S."/>
            <person name="Yokota A."/>
            <person name="Sjamsuridzal W."/>
        </authorList>
    </citation>
    <scope>NUCLEOTIDE SEQUENCE [LARGE SCALE GENOMIC DNA]</scope>
    <source>
        <strain evidence="2 3">S3.2.2.5</strain>
    </source>
</reference>
<evidence type="ECO:0000313" key="3">
    <source>
        <dbReference type="Proteomes" id="UP001344906"/>
    </source>
</evidence>
<evidence type="ECO:0000256" key="1">
    <source>
        <dbReference type="SAM" id="MobiDB-lite"/>
    </source>
</evidence>
<accession>A0ABQ6FXU8</accession>
<gene>
    <name evidence="2" type="ORF">KDH_59280</name>
</gene>
<keyword evidence="3" id="KW-1185">Reference proteome</keyword>
<proteinExistence type="predicted"/>
<dbReference type="EMBL" id="BSRI01000002">
    <property type="protein sequence ID" value="GLV59100.1"/>
    <property type="molecule type" value="Genomic_DNA"/>
</dbReference>
<feature type="region of interest" description="Disordered" evidence="1">
    <location>
        <begin position="18"/>
        <end position="45"/>
    </location>
</feature>
<sequence length="45" mass="4668">MLCQTSFDGLFARYAGERGGVAGGTAPEPPVKGLAAPLHPRFPIN</sequence>
<dbReference type="Proteomes" id="UP001344906">
    <property type="component" value="Unassembled WGS sequence"/>
</dbReference>